<dbReference type="InterPro" id="IPR010262">
    <property type="entry name" value="Arylsulfotransferase_bact"/>
</dbReference>
<proteinExistence type="predicted"/>
<dbReference type="PANTHER" id="PTHR35340">
    <property type="entry name" value="PQQ ENZYME REPEAT PROTEIN-RELATED"/>
    <property type="match status" value="1"/>
</dbReference>
<sequence length="606" mass="67286">MIAMRKIGSTFTDLFLYGATLVLLFVSCKKDRETAVESTAKLSLDVKVKDGELLLDVTKKVDEYIFNFEKGSINIPLADISRIEPELTRWRTDLTFSDGSKLVVPTKGTSLDYIIEKIKLNPSGYNPLAAMVDVWLPTYGRVKVTVKGKNGAAGAITHLCHTDIPRQSVPVLGLYPDHDNVVDLIFTDREGNERGKTTIHIQTAALSLQDFPRWKIVKAQAGKMEPGVNLVHYPGQSEADVSLPYMIDQEGELRWLLQLKSSPELNRLSYSIGLKRTKSGTFIAGDQAQQRVVEIDMFGNLKREWDLAKLGFGFHHEITEAANGNFLITVTKTAARLVNGEPRINDFIVELNPQTGSLVNEWDLAKQLDTTRYVKPDGITPPAFSQTANNWAHNNSIAEIGNDLLATLRYQGIVRFNHAGQTQWMISPHKFWGANYQSLLLKPIAEDGTVITDPAVINGDASIAGFDWPWGPHTPVALSEDRILVFDNGYNRSWIPNFGTGVNNYSRVVEYKIDAAKKTVQQLWSYGKERGANAFSQALSGVQYLPQTGNILFFPGMGVKTSIGTGGRVMEIDPKTKEVLFELEIATGSGTAFHRVTRIPLYPTNL</sequence>
<name>A0ABP8AG93_9SPHI</name>
<dbReference type="InterPro" id="IPR038477">
    <property type="entry name" value="ASST_N_sf"/>
</dbReference>
<dbReference type="SUPFAM" id="SSF63829">
    <property type="entry name" value="Calcium-dependent phosphotriesterase"/>
    <property type="match status" value="1"/>
</dbReference>
<dbReference type="Pfam" id="PF05935">
    <property type="entry name" value="Arylsulfotrans"/>
    <property type="match status" value="1"/>
</dbReference>
<organism evidence="2 3">
    <name type="scientific">Sphingobacterium ginsenosidimutans</name>
    <dbReference type="NCBI Taxonomy" id="687845"/>
    <lineage>
        <taxon>Bacteria</taxon>
        <taxon>Pseudomonadati</taxon>
        <taxon>Bacteroidota</taxon>
        <taxon>Sphingobacteriia</taxon>
        <taxon>Sphingobacteriales</taxon>
        <taxon>Sphingobacteriaceae</taxon>
        <taxon>Sphingobacterium</taxon>
    </lineage>
</organism>
<dbReference type="Proteomes" id="UP001500167">
    <property type="component" value="Unassembled WGS sequence"/>
</dbReference>
<feature type="domain" description="Arylsulfotransferase N-terminal" evidence="1">
    <location>
        <begin position="118"/>
        <end position="203"/>
    </location>
</feature>
<dbReference type="PROSITE" id="PS51257">
    <property type="entry name" value="PROKAR_LIPOPROTEIN"/>
    <property type="match status" value="1"/>
</dbReference>
<accession>A0ABP8AG93</accession>
<keyword evidence="3" id="KW-1185">Reference proteome</keyword>
<dbReference type="EMBL" id="BAAAZK010000008">
    <property type="protein sequence ID" value="GAA4183493.1"/>
    <property type="molecule type" value="Genomic_DNA"/>
</dbReference>
<comment type="caution">
    <text evidence="2">The sequence shown here is derived from an EMBL/GenBank/DDBJ whole genome shotgun (WGS) entry which is preliminary data.</text>
</comment>
<evidence type="ECO:0000259" key="1">
    <source>
        <dbReference type="Pfam" id="PF17425"/>
    </source>
</evidence>
<dbReference type="Gene3D" id="2.60.40.3100">
    <property type="entry name" value="Arylsulphate sulphotransferase monomer, N-terminal domain"/>
    <property type="match status" value="1"/>
</dbReference>
<evidence type="ECO:0000313" key="2">
    <source>
        <dbReference type="EMBL" id="GAA4183493.1"/>
    </source>
</evidence>
<dbReference type="Pfam" id="PF17425">
    <property type="entry name" value="Arylsulfotran_N"/>
    <property type="match status" value="1"/>
</dbReference>
<dbReference type="InterPro" id="IPR053143">
    <property type="entry name" value="Arylsulfate_ST"/>
</dbReference>
<dbReference type="PANTHER" id="PTHR35340:SF10">
    <property type="entry name" value="CYTOPLASMIC PROTEIN"/>
    <property type="match status" value="1"/>
</dbReference>
<evidence type="ECO:0000313" key="3">
    <source>
        <dbReference type="Proteomes" id="UP001500167"/>
    </source>
</evidence>
<dbReference type="InterPro" id="IPR035391">
    <property type="entry name" value="Arylsulfotran_N"/>
</dbReference>
<reference evidence="3" key="1">
    <citation type="journal article" date="2019" name="Int. J. Syst. Evol. Microbiol.">
        <title>The Global Catalogue of Microorganisms (GCM) 10K type strain sequencing project: providing services to taxonomists for standard genome sequencing and annotation.</title>
        <authorList>
            <consortium name="The Broad Institute Genomics Platform"/>
            <consortium name="The Broad Institute Genome Sequencing Center for Infectious Disease"/>
            <person name="Wu L."/>
            <person name="Ma J."/>
        </authorList>
    </citation>
    <scope>NUCLEOTIDE SEQUENCE [LARGE SCALE GENOMIC DNA]</scope>
    <source>
        <strain evidence="3">JCM 16722</strain>
    </source>
</reference>
<protein>
    <submittedName>
        <fullName evidence="2">Aryl-sulfate sulfotransferase</fullName>
    </submittedName>
</protein>
<gene>
    <name evidence="2" type="ORF">GCM10022218_42370</name>
</gene>